<dbReference type="AlphaFoldDB" id="A0A090N3J2"/>
<dbReference type="InterPro" id="IPR044836">
    <property type="entry name" value="TOL_plant"/>
</dbReference>
<feature type="compositionally biased region" description="Polar residues" evidence="6">
    <location>
        <begin position="157"/>
        <end position="176"/>
    </location>
</feature>
<feature type="region of interest" description="Disordered" evidence="6">
    <location>
        <begin position="154"/>
        <end position="179"/>
    </location>
</feature>
<reference evidence="9 10" key="2">
    <citation type="journal article" date="2014" name="BMC Genomics">
        <title>An improved genome of the model marine alga Ostreococcus tauri unfolds by assessing Illumina de novo assemblies.</title>
        <authorList>
            <person name="Blanc-Mathieu R."/>
            <person name="Verhelst B."/>
            <person name="Derelle E."/>
            <person name="Rombauts S."/>
            <person name="Bouget F.Y."/>
            <person name="Carre I."/>
            <person name="Chateau A."/>
            <person name="Eyre-Walker A."/>
            <person name="Grimsley N."/>
            <person name="Moreau H."/>
            <person name="Piegu B."/>
            <person name="Rivals E."/>
            <person name="Schackwitz W."/>
            <person name="Van de Peer Y."/>
            <person name="Piganeau G."/>
        </authorList>
    </citation>
    <scope>NUCLEOTIDE SEQUENCE [LARGE SCALE GENOMIC DNA]</scope>
    <source>
        <strain evidence="10">OTTH 0595 / CCAP 157/2 / RCC745</strain>
    </source>
</reference>
<dbReference type="OrthoDB" id="2018246at2759"/>
<dbReference type="Gene3D" id="1.25.40.90">
    <property type="match status" value="1"/>
</dbReference>
<keyword evidence="3" id="KW-0813">Transport</keyword>
<dbReference type="GeneID" id="9835515"/>
<feature type="domain" description="VHS" evidence="7">
    <location>
        <begin position="31"/>
        <end position="151"/>
    </location>
</feature>
<evidence type="ECO:0000256" key="1">
    <source>
        <dbReference type="ARBA" id="ARBA00004170"/>
    </source>
</evidence>
<dbReference type="InterPro" id="IPR038425">
    <property type="entry name" value="GAT_sf"/>
</dbReference>
<dbReference type="InterPro" id="IPR002014">
    <property type="entry name" value="VHS_dom"/>
</dbReference>
<evidence type="ECO:0000259" key="8">
    <source>
        <dbReference type="PROSITE" id="PS50909"/>
    </source>
</evidence>
<dbReference type="EMBL" id="CAID01000006">
    <property type="protein sequence ID" value="CEF98213.1"/>
    <property type="molecule type" value="Genomic_DNA"/>
</dbReference>
<dbReference type="GO" id="GO:0043328">
    <property type="term" value="P:protein transport to vacuole involved in ubiquitin-dependent protein catabolic process via the multivesicular body sorting pathway"/>
    <property type="evidence" value="ECO:0007669"/>
    <property type="project" value="InterPro"/>
</dbReference>
<dbReference type="InterPro" id="IPR004152">
    <property type="entry name" value="GAT_dom"/>
</dbReference>
<dbReference type="GO" id="GO:0043130">
    <property type="term" value="F:ubiquitin binding"/>
    <property type="evidence" value="ECO:0007669"/>
    <property type="project" value="InterPro"/>
</dbReference>
<evidence type="ECO:0000256" key="2">
    <source>
        <dbReference type="ARBA" id="ARBA00007708"/>
    </source>
</evidence>
<dbReference type="SMART" id="SM00288">
    <property type="entry name" value="VHS"/>
    <property type="match status" value="1"/>
</dbReference>
<dbReference type="PROSITE" id="PS50909">
    <property type="entry name" value="GAT"/>
    <property type="match status" value="1"/>
</dbReference>
<keyword evidence="10" id="KW-1185">Reference proteome</keyword>
<evidence type="ECO:0000256" key="5">
    <source>
        <dbReference type="ARBA" id="ARBA00023136"/>
    </source>
</evidence>
<dbReference type="FunCoup" id="A0A090N3J2">
    <property type="interactions" value="1587"/>
</dbReference>
<dbReference type="Pfam" id="PF00790">
    <property type="entry name" value="VHS"/>
    <property type="match status" value="1"/>
</dbReference>
<comment type="similarity">
    <text evidence="2">Belongs to the TOM1 family.</text>
</comment>
<keyword evidence="4" id="KW-0653">Protein transport</keyword>
<comment type="caution">
    <text evidence="9">The sequence shown here is derived from an EMBL/GenBank/DDBJ whole genome shotgun (WGS) entry which is preliminary data.</text>
</comment>
<dbReference type="GO" id="GO:0005737">
    <property type="term" value="C:cytoplasm"/>
    <property type="evidence" value="ECO:0007669"/>
    <property type="project" value="UniProtKB-ARBA"/>
</dbReference>
<dbReference type="CDD" id="cd03561">
    <property type="entry name" value="VHS"/>
    <property type="match status" value="1"/>
</dbReference>
<protein>
    <submittedName>
        <fullName evidence="9">ENTH/VHS</fullName>
    </submittedName>
</protein>
<evidence type="ECO:0000313" key="10">
    <source>
        <dbReference type="Proteomes" id="UP000009170"/>
    </source>
</evidence>
<evidence type="ECO:0000313" key="9">
    <source>
        <dbReference type="EMBL" id="CEF98213.1"/>
    </source>
</evidence>
<feature type="domain" description="GAT" evidence="8">
    <location>
        <begin position="296"/>
        <end position="383"/>
    </location>
</feature>
<dbReference type="Gene3D" id="1.20.58.160">
    <property type="match status" value="1"/>
</dbReference>
<organism evidence="9 10">
    <name type="scientific">Ostreococcus tauri</name>
    <name type="common">Marine green alga</name>
    <dbReference type="NCBI Taxonomy" id="70448"/>
    <lineage>
        <taxon>Eukaryota</taxon>
        <taxon>Viridiplantae</taxon>
        <taxon>Chlorophyta</taxon>
        <taxon>Mamiellophyceae</taxon>
        <taxon>Mamiellales</taxon>
        <taxon>Bathycoccaceae</taxon>
        <taxon>Ostreococcus</taxon>
    </lineage>
</organism>
<gene>
    <name evidence="9" type="ORF">OT_ostta06g00380</name>
</gene>
<dbReference type="SUPFAM" id="SSF89009">
    <property type="entry name" value="GAT-like domain"/>
    <property type="match status" value="1"/>
</dbReference>
<dbReference type="PANTHER" id="PTHR45898">
    <property type="entry name" value="TOM1-LIKE PROTEIN"/>
    <property type="match status" value="1"/>
</dbReference>
<dbReference type="InParanoid" id="A0A090N3J2"/>
<comment type="subcellular location">
    <subcellularLocation>
        <location evidence="1">Membrane</location>
        <topology evidence="1">Peripheral membrane protein</topology>
    </subcellularLocation>
</comment>
<accession>A0A090N3J2</accession>
<name>A0A090N3J2_OSTTA</name>
<dbReference type="PANTHER" id="PTHR45898:SF4">
    <property type="entry name" value="TARGET OF MYB PROTEIN 1"/>
    <property type="match status" value="1"/>
</dbReference>
<dbReference type="Proteomes" id="UP000009170">
    <property type="component" value="Unassembled WGS sequence"/>
</dbReference>
<dbReference type="GO" id="GO:0016020">
    <property type="term" value="C:membrane"/>
    <property type="evidence" value="ECO:0007669"/>
    <property type="project" value="UniProtKB-SubCell"/>
</dbReference>
<evidence type="ECO:0000256" key="6">
    <source>
        <dbReference type="SAM" id="MobiDB-lite"/>
    </source>
</evidence>
<proteinExistence type="inferred from homology"/>
<dbReference type="Pfam" id="PF03127">
    <property type="entry name" value="GAT"/>
    <property type="match status" value="1"/>
</dbReference>
<feature type="compositionally biased region" description="Low complexity" evidence="6">
    <location>
        <begin position="508"/>
        <end position="521"/>
    </location>
</feature>
<dbReference type="RefSeq" id="XP_022839141.1">
    <property type="nucleotide sequence ID" value="XM_022983929.1"/>
</dbReference>
<sequence length="569" mass="60797">MLKSLFQGDKRERPAYALVEHVCNPIGRPREMQLEINLRLCDMVNGDFVAHGKDAVKALRIKLDKERDAEALTRGLFALEMVMKNCGAKAHAMAAAKDIPKAMVRLCERAPNLDVRDKCLELTQEWATNLRRCPEFAMAYSELKGRGYRFPPLAPRSSPTTSNASSARQHWSTNEGISEEDRRAIAQAIAEAECEAQEDEIRQAEMQSEMRRRTSEPQPRGHALSGIYAGNIPTGLPVEVPPHLASSPPNHYVARIAGVGSSDSELQRAIRESEAMAAEHAARTTATSAPVTYTAADVEKLKGDVAVARHSLETFTSVLDACVATTTPAPSEISRELATQCRAMHPRLIELISNAEDEGLLMSAIELNDALTRQIERFDLLVRAASGDATARASLAPPTLAPPTSTQTVDDILSGLDRLYGASVSGGAPVSKSANPFGDVVPTQAVQTPVTYSMYAGPSSSGNPFESASMTVPRSSGPAFVPEMQTNPAFAQCDDYYAPPQGARMARPMSGSPASPGTSPGMRGSRPAPGTSPSRGGLTPFADLASIAAFRARRTSDDGGADGDAIAKI</sequence>
<dbReference type="GO" id="GO:0035091">
    <property type="term" value="F:phosphatidylinositol binding"/>
    <property type="evidence" value="ECO:0007669"/>
    <property type="project" value="InterPro"/>
</dbReference>
<evidence type="ECO:0000256" key="4">
    <source>
        <dbReference type="ARBA" id="ARBA00022927"/>
    </source>
</evidence>
<reference evidence="10" key="1">
    <citation type="journal article" date="2006" name="Proc. Natl. Acad. Sci. U.S.A.">
        <title>Genome analysis of the smallest free-living eukaryote Ostreococcus tauri unveils many unique features.</title>
        <authorList>
            <person name="Derelle E."/>
            <person name="Ferraz C."/>
            <person name="Rombauts S."/>
            <person name="Rouze P."/>
            <person name="Worden A.Z."/>
            <person name="Robbens S."/>
            <person name="Partensky F."/>
            <person name="Degroeve S."/>
            <person name="Echeynie S."/>
            <person name="Cooke R."/>
            <person name="Saeys Y."/>
            <person name="Wuyts J."/>
            <person name="Jabbari K."/>
            <person name="Bowler C."/>
            <person name="Panaud O."/>
            <person name="Piegu B."/>
            <person name="Ball S.G."/>
            <person name="Ral J.-P."/>
            <person name="Bouget F.-Y."/>
            <person name="Piganeau G."/>
            <person name="De Baets B."/>
            <person name="Picard A."/>
            <person name="Delseny M."/>
            <person name="Demaille J."/>
            <person name="Van de Peer Y."/>
            <person name="Moreau H."/>
        </authorList>
    </citation>
    <scope>NUCLEOTIDE SEQUENCE [LARGE SCALE GENOMIC DNA]</scope>
    <source>
        <strain evidence="10">OTTH 0595 / CCAP 157/2 / RCC745</strain>
    </source>
</reference>
<dbReference type="KEGG" id="ota:OT_ostta06g00380"/>
<dbReference type="STRING" id="70448.A0A090N3J2"/>
<dbReference type="InterPro" id="IPR008942">
    <property type="entry name" value="ENTH_VHS"/>
</dbReference>
<keyword evidence="5" id="KW-0472">Membrane</keyword>
<evidence type="ECO:0000256" key="3">
    <source>
        <dbReference type="ARBA" id="ARBA00022448"/>
    </source>
</evidence>
<feature type="region of interest" description="Disordered" evidence="6">
    <location>
        <begin position="503"/>
        <end position="540"/>
    </location>
</feature>
<dbReference type="CDD" id="cd14231">
    <property type="entry name" value="GAT_GGA-like_plant"/>
    <property type="match status" value="1"/>
</dbReference>
<dbReference type="PROSITE" id="PS50179">
    <property type="entry name" value="VHS"/>
    <property type="match status" value="1"/>
</dbReference>
<evidence type="ECO:0000259" key="7">
    <source>
        <dbReference type="PROSITE" id="PS50179"/>
    </source>
</evidence>
<dbReference type="SUPFAM" id="SSF48464">
    <property type="entry name" value="ENTH/VHS domain"/>
    <property type="match status" value="1"/>
</dbReference>